<dbReference type="Proteomes" id="UP001161325">
    <property type="component" value="Unassembled WGS sequence"/>
</dbReference>
<protein>
    <recommendedName>
        <fullName evidence="4">DUF305 domain-containing protein</fullName>
    </recommendedName>
</protein>
<dbReference type="EMBL" id="BRXS01000005">
    <property type="protein sequence ID" value="GLC26916.1"/>
    <property type="molecule type" value="Genomic_DNA"/>
</dbReference>
<feature type="signal peptide" evidence="1">
    <location>
        <begin position="1"/>
        <end position="22"/>
    </location>
</feature>
<reference evidence="2" key="1">
    <citation type="submission" date="2022-08" db="EMBL/GenBank/DDBJ databases">
        <title>Draft genome sequencing of Roseisolibacter agri AW1220.</title>
        <authorList>
            <person name="Tobiishi Y."/>
            <person name="Tonouchi A."/>
        </authorList>
    </citation>
    <scope>NUCLEOTIDE SEQUENCE</scope>
    <source>
        <strain evidence="2">AW1220</strain>
    </source>
</reference>
<sequence length="240" mass="25554">MRSLTPHVLVALLALAPSAAHAQRAPILTEASVTAFLRAFEPTAAEHVRLRGLVRAVTRDVAVQRSDSVRACRGDERSVIQPGTAAGVPIDSFERLMQAAVNGDQAAKRRVDAITAQMQAASRTVTARGNDCERQAPPQEWFVRRRAAANAELRRLGWSGASRATMRTTGRTVEFGARLDSIALAHADGALSPAALRALHDALHAAVIGDDGAARLAPPERATVARHRAALRATFAAFDP</sequence>
<gene>
    <name evidence="2" type="ORF">rosag_34290</name>
</gene>
<evidence type="ECO:0008006" key="4">
    <source>
        <dbReference type="Google" id="ProtNLM"/>
    </source>
</evidence>
<comment type="caution">
    <text evidence="2">The sequence shown here is derived from an EMBL/GenBank/DDBJ whole genome shotgun (WGS) entry which is preliminary data.</text>
</comment>
<organism evidence="2 3">
    <name type="scientific">Roseisolibacter agri</name>
    <dbReference type="NCBI Taxonomy" id="2014610"/>
    <lineage>
        <taxon>Bacteria</taxon>
        <taxon>Pseudomonadati</taxon>
        <taxon>Gemmatimonadota</taxon>
        <taxon>Gemmatimonadia</taxon>
        <taxon>Gemmatimonadales</taxon>
        <taxon>Gemmatimonadaceae</taxon>
        <taxon>Roseisolibacter</taxon>
    </lineage>
</organism>
<evidence type="ECO:0000313" key="3">
    <source>
        <dbReference type="Proteomes" id="UP001161325"/>
    </source>
</evidence>
<keyword evidence="3" id="KW-1185">Reference proteome</keyword>
<accession>A0AA37QDI9</accession>
<dbReference type="RefSeq" id="WP_284351366.1">
    <property type="nucleotide sequence ID" value="NZ_BRXS01000005.1"/>
</dbReference>
<feature type="chain" id="PRO_5041416029" description="DUF305 domain-containing protein" evidence="1">
    <location>
        <begin position="23"/>
        <end position="240"/>
    </location>
</feature>
<keyword evidence="1" id="KW-0732">Signal</keyword>
<proteinExistence type="predicted"/>
<name>A0AA37QDI9_9BACT</name>
<evidence type="ECO:0000256" key="1">
    <source>
        <dbReference type="SAM" id="SignalP"/>
    </source>
</evidence>
<evidence type="ECO:0000313" key="2">
    <source>
        <dbReference type="EMBL" id="GLC26916.1"/>
    </source>
</evidence>
<dbReference type="AlphaFoldDB" id="A0AA37QDI9"/>